<name>A0A2T6BRU0_9FLAO</name>
<protein>
    <recommendedName>
        <fullName evidence="3">VWFA domain-containing protein</fullName>
    </recommendedName>
</protein>
<accession>A0A2T6BRU0</accession>
<reference evidence="1 2" key="1">
    <citation type="submission" date="2018-04" db="EMBL/GenBank/DDBJ databases">
        <title>Genomic Encyclopedia of Archaeal and Bacterial Type Strains, Phase II (KMG-II): from individual species to whole genera.</title>
        <authorList>
            <person name="Goeker M."/>
        </authorList>
    </citation>
    <scope>NUCLEOTIDE SEQUENCE [LARGE SCALE GENOMIC DNA]</scope>
    <source>
        <strain evidence="1 2">DSM 25731</strain>
    </source>
</reference>
<sequence length="302" mass="35908">MNRRIINPILLITFLVCVSCEEVVEKEKPQKSTRESTVVLTQNQNLNISFLLDLSDRINPDKYPNLTMDYYKMDVAYIQSVSEAFLAHLKNKKVQRMNDRIQLYFDPPPRNQNINNLSKSLRYEINRRNISEDLLEAIKHSYETKPLEIYKQAIDDNAYIGSDMWRFFKNKIHDFCILKEHRNILIILTDGYIYHKDTQMKEGNQTTYLTPQFIRKHKLNTKNWKQRIVDKNFGFIPAAENLENLEVLVLGINPDKKNPYEEDVIEEYWKDWLHDMKVGKYKIKTAILPSNMDKIIKDFILN</sequence>
<dbReference type="RefSeq" id="WP_108116681.1">
    <property type="nucleotide sequence ID" value="NZ_QBKT01000012.1"/>
</dbReference>
<evidence type="ECO:0008006" key="3">
    <source>
        <dbReference type="Google" id="ProtNLM"/>
    </source>
</evidence>
<dbReference type="OrthoDB" id="945646at2"/>
<dbReference type="AlphaFoldDB" id="A0A2T6BRU0"/>
<organism evidence="1 2">
    <name type="scientific">Kordia periserrulae</name>
    <dbReference type="NCBI Taxonomy" id="701523"/>
    <lineage>
        <taxon>Bacteria</taxon>
        <taxon>Pseudomonadati</taxon>
        <taxon>Bacteroidota</taxon>
        <taxon>Flavobacteriia</taxon>
        <taxon>Flavobacteriales</taxon>
        <taxon>Flavobacteriaceae</taxon>
        <taxon>Kordia</taxon>
    </lineage>
</organism>
<dbReference type="Proteomes" id="UP000244090">
    <property type="component" value="Unassembled WGS sequence"/>
</dbReference>
<comment type="caution">
    <text evidence="1">The sequence shown here is derived from an EMBL/GenBank/DDBJ whole genome shotgun (WGS) entry which is preliminary data.</text>
</comment>
<keyword evidence="2" id="KW-1185">Reference proteome</keyword>
<evidence type="ECO:0000313" key="2">
    <source>
        <dbReference type="Proteomes" id="UP000244090"/>
    </source>
</evidence>
<proteinExistence type="predicted"/>
<gene>
    <name evidence="1" type="ORF">C8N46_112121</name>
</gene>
<dbReference type="EMBL" id="QBKT01000012">
    <property type="protein sequence ID" value="PTX58813.1"/>
    <property type="molecule type" value="Genomic_DNA"/>
</dbReference>
<evidence type="ECO:0000313" key="1">
    <source>
        <dbReference type="EMBL" id="PTX58813.1"/>
    </source>
</evidence>